<keyword evidence="1" id="KW-0697">Rotamase</keyword>
<keyword evidence="1" id="KW-0413">Isomerase</keyword>
<comment type="catalytic activity">
    <reaction evidence="1">
        <text>[protein]-peptidylproline (omega=180) = [protein]-peptidylproline (omega=0)</text>
        <dbReference type="Rhea" id="RHEA:16237"/>
        <dbReference type="Rhea" id="RHEA-COMP:10747"/>
        <dbReference type="Rhea" id="RHEA-COMP:10748"/>
        <dbReference type="ChEBI" id="CHEBI:83833"/>
        <dbReference type="ChEBI" id="CHEBI:83834"/>
        <dbReference type="EC" id="5.2.1.8"/>
    </reaction>
</comment>
<dbReference type="Gene3D" id="3.10.50.40">
    <property type="match status" value="1"/>
</dbReference>
<accession>A0ABP0SDM2</accession>
<gene>
    <name evidence="3" type="ORF">CCMP2556_LOCUS51297</name>
</gene>
<dbReference type="PROSITE" id="PS50059">
    <property type="entry name" value="FKBP_PPIASE"/>
    <property type="match status" value="1"/>
</dbReference>
<dbReference type="InterPro" id="IPR001179">
    <property type="entry name" value="PPIase_FKBP_dom"/>
</dbReference>
<name>A0ABP0SDM2_9DINO</name>
<dbReference type="InterPro" id="IPR046357">
    <property type="entry name" value="PPIase_dom_sf"/>
</dbReference>
<dbReference type="EMBL" id="CAXAMN010027373">
    <property type="protein sequence ID" value="CAK9110329.1"/>
    <property type="molecule type" value="Genomic_DNA"/>
</dbReference>
<evidence type="ECO:0000313" key="4">
    <source>
        <dbReference type="Proteomes" id="UP001642484"/>
    </source>
</evidence>
<sequence length="180" mass="19910">MRIFICKGGCFPGSLALSRDLVLLVSRAPIRLADWLRRWSLYAPYASMLSAFLFVLSLQSHFASWFSCQETTSSGLAFRKIKPGTGKERPQLETNVTALYNGWASNGDLVLSTSFGAQDTFLVREVPIEGLKEALQLMVEGETRRFWIPGKLGFGATADESRGLPPGLLVFDVRLMSINS</sequence>
<reference evidence="3 4" key="1">
    <citation type="submission" date="2024-02" db="EMBL/GenBank/DDBJ databases">
        <authorList>
            <person name="Chen Y."/>
            <person name="Shah S."/>
            <person name="Dougan E. K."/>
            <person name="Thang M."/>
            <person name="Chan C."/>
        </authorList>
    </citation>
    <scope>NUCLEOTIDE SEQUENCE [LARGE SCALE GENOMIC DNA]</scope>
</reference>
<evidence type="ECO:0000313" key="3">
    <source>
        <dbReference type="EMBL" id="CAK9110329.1"/>
    </source>
</evidence>
<comment type="caution">
    <text evidence="3">The sequence shown here is derived from an EMBL/GenBank/DDBJ whole genome shotgun (WGS) entry which is preliminary data.</text>
</comment>
<dbReference type="Pfam" id="PF00254">
    <property type="entry name" value="FKBP_C"/>
    <property type="match status" value="1"/>
</dbReference>
<protein>
    <recommendedName>
        <fullName evidence="1">peptidylprolyl isomerase</fullName>
        <ecNumber evidence="1">5.2.1.8</ecNumber>
    </recommendedName>
</protein>
<keyword evidence="4" id="KW-1185">Reference proteome</keyword>
<dbReference type="Proteomes" id="UP001642484">
    <property type="component" value="Unassembled WGS sequence"/>
</dbReference>
<feature type="domain" description="PPIase FKBP-type" evidence="2">
    <location>
        <begin position="93"/>
        <end position="179"/>
    </location>
</feature>
<organism evidence="3 4">
    <name type="scientific">Durusdinium trenchii</name>
    <dbReference type="NCBI Taxonomy" id="1381693"/>
    <lineage>
        <taxon>Eukaryota</taxon>
        <taxon>Sar</taxon>
        <taxon>Alveolata</taxon>
        <taxon>Dinophyceae</taxon>
        <taxon>Suessiales</taxon>
        <taxon>Symbiodiniaceae</taxon>
        <taxon>Durusdinium</taxon>
    </lineage>
</organism>
<dbReference type="EC" id="5.2.1.8" evidence="1"/>
<evidence type="ECO:0000256" key="1">
    <source>
        <dbReference type="PROSITE-ProRule" id="PRU00277"/>
    </source>
</evidence>
<proteinExistence type="predicted"/>
<evidence type="ECO:0000259" key="2">
    <source>
        <dbReference type="PROSITE" id="PS50059"/>
    </source>
</evidence>
<dbReference type="SUPFAM" id="SSF54534">
    <property type="entry name" value="FKBP-like"/>
    <property type="match status" value="1"/>
</dbReference>